<dbReference type="EMBL" id="JADKYB010000001">
    <property type="protein sequence ID" value="MBM9503455.1"/>
    <property type="molecule type" value="Genomic_DNA"/>
</dbReference>
<feature type="region of interest" description="Disordered" evidence="4">
    <location>
        <begin position="387"/>
        <end position="417"/>
    </location>
</feature>
<name>A0ABS2TJD4_9ACTN</name>
<dbReference type="InterPro" id="IPR002938">
    <property type="entry name" value="FAD-bd"/>
</dbReference>
<comment type="cofactor">
    <cofactor evidence="1">
        <name>FAD</name>
        <dbReference type="ChEBI" id="CHEBI:57692"/>
    </cofactor>
</comment>
<keyword evidence="6" id="KW-0560">Oxidoreductase</keyword>
<dbReference type="Proteomes" id="UP000749040">
    <property type="component" value="Unassembled WGS sequence"/>
</dbReference>
<organism evidence="6 7">
    <name type="scientific">Actinacidiphila acididurans</name>
    <dbReference type="NCBI Taxonomy" id="2784346"/>
    <lineage>
        <taxon>Bacteria</taxon>
        <taxon>Bacillati</taxon>
        <taxon>Actinomycetota</taxon>
        <taxon>Actinomycetes</taxon>
        <taxon>Kitasatosporales</taxon>
        <taxon>Streptomycetaceae</taxon>
        <taxon>Actinacidiphila</taxon>
    </lineage>
</organism>
<dbReference type="Gene3D" id="3.50.50.60">
    <property type="entry name" value="FAD/NAD(P)-binding domain"/>
    <property type="match status" value="2"/>
</dbReference>
<keyword evidence="3" id="KW-0274">FAD</keyword>
<reference evidence="6 7" key="1">
    <citation type="submission" date="2021-01" db="EMBL/GenBank/DDBJ databases">
        <title>Streptomyces acididurans sp. nov., isolated from a peat swamp forest soil.</title>
        <authorList>
            <person name="Chantavorakit T."/>
            <person name="Duangmal K."/>
        </authorList>
    </citation>
    <scope>NUCLEOTIDE SEQUENCE [LARGE SCALE GENOMIC DNA]</scope>
    <source>
        <strain evidence="6 7">KK5PA1</strain>
    </source>
</reference>
<evidence type="ECO:0000313" key="6">
    <source>
        <dbReference type="EMBL" id="MBM9503455.1"/>
    </source>
</evidence>
<dbReference type="InterPro" id="IPR050641">
    <property type="entry name" value="RIFMO-like"/>
</dbReference>
<evidence type="ECO:0000256" key="4">
    <source>
        <dbReference type="SAM" id="MobiDB-lite"/>
    </source>
</evidence>
<keyword evidence="6" id="KW-0503">Monooxygenase</keyword>
<dbReference type="SUPFAM" id="SSF51905">
    <property type="entry name" value="FAD/NAD(P)-binding domain"/>
    <property type="match status" value="1"/>
</dbReference>
<evidence type="ECO:0000259" key="5">
    <source>
        <dbReference type="Pfam" id="PF01494"/>
    </source>
</evidence>
<accession>A0ABS2TJD4</accession>
<dbReference type="Pfam" id="PF01494">
    <property type="entry name" value="FAD_binding_3"/>
    <property type="match status" value="1"/>
</dbReference>
<evidence type="ECO:0000313" key="7">
    <source>
        <dbReference type="Proteomes" id="UP000749040"/>
    </source>
</evidence>
<gene>
    <name evidence="6" type="ORF">ITX44_02700</name>
</gene>
<dbReference type="PANTHER" id="PTHR43004:SF19">
    <property type="entry name" value="BINDING MONOOXYGENASE, PUTATIVE (JCVI)-RELATED"/>
    <property type="match status" value="1"/>
</dbReference>
<evidence type="ECO:0000256" key="1">
    <source>
        <dbReference type="ARBA" id="ARBA00001974"/>
    </source>
</evidence>
<evidence type="ECO:0000256" key="3">
    <source>
        <dbReference type="ARBA" id="ARBA00022827"/>
    </source>
</evidence>
<dbReference type="InterPro" id="IPR036188">
    <property type="entry name" value="FAD/NAD-bd_sf"/>
</dbReference>
<evidence type="ECO:0000256" key="2">
    <source>
        <dbReference type="ARBA" id="ARBA00022630"/>
    </source>
</evidence>
<feature type="domain" description="FAD-binding" evidence="5">
    <location>
        <begin position="8"/>
        <end position="348"/>
    </location>
</feature>
<dbReference type="Gene3D" id="3.30.70.2450">
    <property type="match status" value="1"/>
</dbReference>
<sequence>MSMAHGPDTDVVVVGAGPVGLLLAGELRLAGVRVTVLEQLTEPTTESRASTLHTRTMEILAERGVLERLGTLPSGGPGHFGGMPLDLSAAAPGHRYAGQWKCPQARLEAVLYDWATELGAQVRRGHVVTGLRSRADRVEVGFIELGSKPSVLTASYLVGCDGERSTVRQLAGFEVDGEEATLEMLRADLAGIDVPNRRFERHPQGLATAFRWPDGTTRVMVHVHGSRPGRRTGAPDLAEVVAAWARVTGEDISAGTPVWLDAFDNTGLQATRYVKDRVLLAGDAAHVQMPVGGQALNLGLQDAADLGRKLAEQVAGATGSSAGAGAGGAGPLDSYHDTRHRIGAATLTNIQAQARLLLGGPEVDGLRSVFGELLEIGSARSHLARAISGLGPSEPGPPHHGTRRNPPAPDVTSGEAP</sequence>
<proteinExistence type="predicted"/>
<protein>
    <submittedName>
        <fullName evidence="6">FAD-dependent monooxygenase</fullName>
    </submittedName>
</protein>
<keyword evidence="7" id="KW-1185">Reference proteome</keyword>
<dbReference type="PRINTS" id="PR00420">
    <property type="entry name" value="RNGMNOXGNASE"/>
</dbReference>
<dbReference type="GO" id="GO:0004497">
    <property type="term" value="F:monooxygenase activity"/>
    <property type="evidence" value="ECO:0007669"/>
    <property type="project" value="UniProtKB-KW"/>
</dbReference>
<comment type="caution">
    <text evidence="6">The sequence shown here is derived from an EMBL/GenBank/DDBJ whole genome shotgun (WGS) entry which is preliminary data.</text>
</comment>
<keyword evidence="2" id="KW-0285">Flavoprotein</keyword>
<dbReference type="PANTHER" id="PTHR43004">
    <property type="entry name" value="TRK SYSTEM POTASSIUM UPTAKE PROTEIN"/>
    <property type="match status" value="1"/>
</dbReference>